<keyword evidence="1" id="KW-0732">Signal</keyword>
<dbReference type="AlphaFoldDB" id="A0A9X3FA45"/>
<keyword evidence="3" id="KW-1185">Reference proteome</keyword>
<gene>
    <name evidence="2" type="ORF">OU798_19160</name>
</gene>
<proteinExistence type="predicted"/>
<evidence type="ECO:0000313" key="2">
    <source>
        <dbReference type="EMBL" id="MCY1722477.1"/>
    </source>
</evidence>
<accession>A0A9X3FA45</accession>
<sequence>MKTIAFLLIFVIPIPIFANNTQQKRTGYTEGGIISLNNDTIAASIKMENILKLQTEVKFIDAGGKKKSFKPGVINGFFMDTENGRVNFESRDDIRISVFPSKKGNFVLRLTDDIYPLYYFVTTKMQNTGIESEMTEIPHYLVHMDYRWYHFNENNFEDCVTIFKEDKGLVKDIKNERYSFSDFPEIVERYCNTIKSIHK</sequence>
<feature type="chain" id="PRO_5040959946" description="DUF4468 domain-containing protein" evidence="1">
    <location>
        <begin position="19"/>
        <end position="199"/>
    </location>
</feature>
<name>A0A9X3FA45_9BACT</name>
<dbReference type="EMBL" id="JAPOHD010000058">
    <property type="protein sequence ID" value="MCY1722477.1"/>
    <property type="molecule type" value="Genomic_DNA"/>
</dbReference>
<organism evidence="2 3">
    <name type="scientific">Draconibacterium aestuarii</name>
    <dbReference type="NCBI Taxonomy" id="2998507"/>
    <lineage>
        <taxon>Bacteria</taxon>
        <taxon>Pseudomonadati</taxon>
        <taxon>Bacteroidota</taxon>
        <taxon>Bacteroidia</taxon>
        <taxon>Marinilabiliales</taxon>
        <taxon>Prolixibacteraceae</taxon>
        <taxon>Draconibacterium</taxon>
    </lineage>
</organism>
<evidence type="ECO:0000256" key="1">
    <source>
        <dbReference type="SAM" id="SignalP"/>
    </source>
</evidence>
<dbReference type="Proteomes" id="UP001145087">
    <property type="component" value="Unassembled WGS sequence"/>
</dbReference>
<protein>
    <recommendedName>
        <fullName evidence="4">DUF4468 domain-containing protein</fullName>
    </recommendedName>
</protein>
<evidence type="ECO:0000313" key="3">
    <source>
        <dbReference type="Proteomes" id="UP001145087"/>
    </source>
</evidence>
<evidence type="ECO:0008006" key="4">
    <source>
        <dbReference type="Google" id="ProtNLM"/>
    </source>
</evidence>
<feature type="signal peptide" evidence="1">
    <location>
        <begin position="1"/>
        <end position="18"/>
    </location>
</feature>
<reference evidence="2" key="1">
    <citation type="submission" date="2022-11" db="EMBL/GenBank/DDBJ databases">
        <title>Marilongibacter aestuarii gen. nov., sp. nov., isolated from tidal flat sediment.</title>
        <authorList>
            <person name="Jiayan W."/>
        </authorList>
    </citation>
    <scope>NUCLEOTIDE SEQUENCE</scope>
    <source>
        <strain evidence="2">Z1-6</strain>
    </source>
</reference>
<comment type="caution">
    <text evidence="2">The sequence shown here is derived from an EMBL/GenBank/DDBJ whole genome shotgun (WGS) entry which is preliminary data.</text>
</comment>
<dbReference type="RefSeq" id="WP_343334803.1">
    <property type="nucleotide sequence ID" value="NZ_JAPOHD010000058.1"/>
</dbReference>